<dbReference type="GeneID" id="66213492"/>
<keyword evidence="2" id="KW-1133">Transmembrane helix</keyword>
<evidence type="ECO:0000256" key="2">
    <source>
        <dbReference type="SAM" id="Phobius"/>
    </source>
</evidence>
<evidence type="ECO:0000313" key="3">
    <source>
        <dbReference type="EMBL" id="QQT85808.1"/>
    </source>
</evidence>
<evidence type="ECO:0000313" key="4">
    <source>
        <dbReference type="Proteomes" id="UP000595320"/>
    </source>
</evidence>
<accession>A0A7T9Z6E3</accession>
<dbReference type="Proteomes" id="UP000595320">
    <property type="component" value="Chromosome"/>
</dbReference>
<keyword evidence="2" id="KW-0472">Membrane</keyword>
<keyword evidence="1" id="KW-0175">Coiled coil</keyword>
<feature type="transmembrane region" description="Helical" evidence="2">
    <location>
        <begin position="44"/>
        <end position="62"/>
    </location>
</feature>
<reference evidence="3 4" key="1">
    <citation type="submission" date="2021-01" db="EMBL/GenBank/DDBJ databases">
        <title>FDA dAtabase for Regulatory Grade micrObial Sequences (FDA-ARGOS): Supporting development and validation of Infectious Disease Dx tests.</title>
        <authorList>
            <person name="Sproer C."/>
            <person name="Gronow S."/>
            <person name="Severitt S."/>
            <person name="Schroder I."/>
            <person name="Tallon L."/>
            <person name="Sadzewicz L."/>
            <person name="Zhao X."/>
            <person name="Boylan J."/>
            <person name="Ott S."/>
            <person name="Bowen H."/>
            <person name="Vavikolanu K."/>
            <person name="Mehta A."/>
            <person name="Aluvathingal J."/>
            <person name="Nadendla S."/>
            <person name="Lowell S."/>
            <person name="Myers T."/>
            <person name="Yan Y."/>
            <person name="Sichtig H."/>
        </authorList>
    </citation>
    <scope>NUCLEOTIDE SEQUENCE [LARGE SCALE GENOMIC DNA]</scope>
    <source>
        <strain evidence="3 4">FDAARGOS_1096</strain>
    </source>
</reference>
<organism evidence="3 4">
    <name type="scientific">Acinetobacter ursingii</name>
    <dbReference type="NCBI Taxonomy" id="108980"/>
    <lineage>
        <taxon>Bacteria</taxon>
        <taxon>Pseudomonadati</taxon>
        <taxon>Pseudomonadota</taxon>
        <taxon>Gammaproteobacteria</taxon>
        <taxon>Moraxellales</taxon>
        <taxon>Moraxellaceae</taxon>
        <taxon>Acinetobacter</taxon>
    </lineage>
</organism>
<feature type="coiled-coil region" evidence="1">
    <location>
        <begin position="65"/>
        <end position="92"/>
    </location>
</feature>
<proteinExistence type="predicted"/>
<dbReference type="RefSeq" id="WP_004997537.1">
    <property type="nucleotide sequence ID" value="NZ_BKVT01000028.1"/>
</dbReference>
<protein>
    <submittedName>
        <fullName evidence="3">Uncharacterized protein</fullName>
    </submittedName>
</protein>
<gene>
    <name evidence="3" type="ORF">I6I53_13040</name>
</gene>
<dbReference type="AlphaFoldDB" id="A0A7T9Z6E3"/>
<sequence>MKKIKEILSLIIVPVITIAYLLFIFKITELNAFMKLELNAKGDFLAGIFAPLAFLWLVYGYYQQGQELKQNTEALRLQAEELKNSVEQQIQQFDLSSQQFAIFKEKEELEIARINNDALPIFHIWIRSHNTHSGYNIGILNTGAKAKNVLLRYIKSDDQEFNFEYSVFNQDQTEAFIMRQIEISKTDANFFITFTDGLGRIQVSKFMIINSSNNIHKIAFIKID</sequence>
<feature type="transmembrane region" description="Helical" evidence="2">
    <location>
        <begin position="7"/>
        <end position="24"/>
    </location>
</feature>
<evidence type="ECO:0000256" key="1">
    <source>
        <dbReference type="SAM" id="Coils"/>
    </source>
</evidence>
<keyword evidence="2" id="KW-0812">Transmembrane</keyword>
<name>A0A7T9Z6E3_9GAMM</name>
<dbReference type="EMBL" id="CP068176">
    <property type="protein sequence ID" value="QQT85808.1"/>
    <property type="molecule type" value="Genomic_DNA"/>
</dbReference>